<feature type="transmembrane region" description="Helical" evidence="12">
    <location>
        <begin position="184"/>
        <end position="201"/>
    </location>
</feature>
<feature type="compositionally biased region" description="Basic and acidic residues" evidence="11">
    <location>
        <begin position="518"/>
        <end position="529"/>
    </location>
</feature>
<dbReference type="Pfam" id="PF00002">
    <property type="entry name" value="7tm_2"/>
    <property type="match status" value="1"/>
</dbReference>
<dbReference type="SUPFAM" id="SSF111418">
    <property type="entry name" value="Hormone receptor domain"/>
    <property type="match status" value="1"/>
</dbReference>
<dbReference type="InterPro" id="IPR001879">
    <property type="entry name" value="GPCR_2_extracellular_dom"/>
</dbReference>
<gene>
    <name evidence="17" type="primary">LOC115215019</name>
</gene>
<keyword evidence="13" id="KW-0732">Signal</keyword>
<dbReference type="Proteomes" id="UP000515154">
    <property type="component" value="Linkage group LG8"/>
</dbReference>
<keyword evidence="7 12" id="KW-0472">Membrane</keyword>
<keyword evidence="4 12" id="KW-0812">Transmembrane</keyword>
<feature type="transmembrane region" description="Helical" evidence="12">
    <location>
        <begin position="250"/>
        <end position="270"/>
    </location>
</feature>
<keyword evidence="3" id="KW-1003">Cell membrane</keyword>
<feature type="transmembrane region" description="Helical" evidence="12">
    <location>
        <begin position="277"/>
        <end position="296"/>
    </location>
</feature>
<evidence type="ECO:0000313" key="17">
    <source>
        <dbReference type="RefSeq" id="XP_029639999.1"/>
    </source>
</evidence>
<sequence length="529" mass="61806">MATFRQIFRIFSTFTTLMLINRHLLQEVSGEIRNFDRNLQRILLEEEMMKCLSGISNQSTRIEGLYCNRTWDNIMCWPDTAAGTVAAQSCPEYISNFNTEAYAIRQCLPIGQWYSKPNNNKTWTNYTACTATKQVQRVPRLIQEHLPRIIIMSNVGYGLSLVSLVIACFIMLYFRKLRCRRNTIHVNLFLSFILRALLALTKDSMLKEGLAFAADLHITEDGKVEFVDDKSHWECKLFFTIFNYTMLTNYIWVFIEGMYLHILIYISVFAENPKTKWYIISGWVLPVLFVIPWVVLRILESDQHCWNTHLDRRIFWIIRAPCVISVGLNFCLFLNIVRVLFTKLNSQQNLESRNTRYIRLAKSISILIPLFTVHLIFIFQPDEVSGIPEIVLLALEMWLSSFQGLVIAILLCFANYEVKTELARFWRHHTFDHNSSHRGLPFTSLSEYFAKTRHSITEQKMTCIEESHKKFDEYSSKKTKDSVKDQTTWQIPINEDTPLNEPNRDSKCQANGHMSFPLHDDSVSHSKKI</sequence>
<evidence type="ECO:0000256" key="9">
    <source>
        <dbReference type="ARBA" id="ARBA00023180"/>
    </source>
</evidence>
<dbReference type="AlphaFoldDB" id="A0A6P7SNY3"/>
<feature type="domain" description="G-protein coupled receptors family 2 profile 2" evidence="15">
    <location>
        <begin position="149"/>
        <end position="415"/>
    </location>
</feature>
<dbReference type="PRINTS" id="PR00249">
    <property type="entry name" value="GPCRSECRETIN"/>
</dbReference>
<keyword evidence="5 12" id="KW-1133">Transmembrane helix</keyword>
<evidence type="ECO:0000256" key="1">
    <source>
        <dbReference type="ARBA" id="ARBA00004651"/>
    </source>
</evidence>
<evidence type="ECO:0000256" key="6">
    <source>
        <dbReference type="ARBA" id="ARBA00023040"/>
    </source>
</evidence>
<evidence type="ECO:0000256" key="8">
    <source>
        <dbReference type="ARBA" id="ARBA00023170"/>
    </source>
</evidence>
<dbReference type="Gene3D" id="4.10.1240.10">
    <property type="entry name" value="GPCR, family 2, extracellular hormone receptor domain"/>
    <property type="match status" value="1"/>
</dbReference>
<evidence type="ECO:0000256" key="12">
    <source>
        <dbReference type="SAM" id="Phobius"/>
    </source>
</evidence>
<keyword evidence="16" id="KW-1185">Reference proteome</keyword>
<feature type="signal peptide" evidence="13">
    <location>
        <begin position="1"/>
        <end position="30"/>
    </location>
</feature>
<keyword evidence="8" id="KW-0675">Receptor</keyword>
<dbReference type="InterPro" id="IPR036445">
    <property type="entry name" value="GPCR_2_extracell_dom_sf"/>
</dbReference>
<feature type="transmembrane region" description="Helical" evidence="12">
    <location>
        <begin position="149"/>
        <end position="172"/>
    </location>
</feature>
<name>A0A6P7SNY3_9MOLL</name>
<evidence type="ECO:0000256" key="5">
    <source>
        <dbReference type="ARBA" id="ARBA00022989"/>
    </source>
</evidence>
<dbReference type="SUPFAM" id="SSF81321">
    <property type="entry name" value="Family A G protein-coupled receptor-like"/>
    <property type="match status" value="1"/>
</dbReference>
<dbReference type="Gene3D" id="1.20.1070.10">
    <property type="entry name" value="Rhodopsin 7-helix transmembrane proteins"/>
    <property type="match status" value="1"/>
</dbReference>
<dbReference type="InterPro" id="IPR000832">
    <property type="entry name" value="GPCR_2_secretin-like"/>
</dbReference>
<keyword evidence="10" id="KW-0807">Transducer</keyword>
<accession>A0A6P7SNY3</accession>
<evidence type="ECO:0000256" key="3">
    <source>
        <dbReference type="ARBA" id="ARBA00022475"/>
    </source>
</evidence>
<feature type="transmembrane region" description="Helical" evidence="12">
    <location>
        <begin position="360"/>
        <end position="379"/>
    </location>
</feature>
<dbReference type="Pfam" id="PF02793">
    <property type="entry name" value="HRM"/>
    <property type="match status" value="1"/>
</dbReference>
<evidence type="ECO:0000256" key="4">
    <source>
        <dbReference type="ARBA" id="ARBA00022692"/>
    </source>
</evidence>
<evidence type="ECO:0000259" key="15">
    <source>
        <dbReference type="PROSITE" id="PS50261"/>
    </source>
</evidence>
<protein>
    <submittedName>
        <fullName evidence="17">Glucagon-like peptide 1 receptor</fullName>
    </submittedName>
</protein>
<dbReference type="InterPro" id="IPR050332">
    <property type="entry name" value="GPCR_2"/>
</dbReference>
<proteinExistence type="inferred from homology"/>
<evidence type="ECO:0000256" key="11">
    <source>
        <dbReference type="SAM" id="MobiDB-lite"/>
    </source>
</evidence>
<organism evidence="16 17">
    <name type="scientific">Octopus sinensis</name>
    <name type="common">East Asian common octopus</name>
    <dbReference type="NCBI Taxonomy" id="2607531"/>
    <lineage>
        <taxon>Eukaryota</taxon>
        <taxon>Metazoa</taxon>
        <taxon>Spiralia</taxon>
        <taxon>Lophotrochozoa</taxon>
        <taxon>Mollusca</taxon>
        <taxon>Cephalopoda</taxon>
        <taxon>Coleoidea</taxon>
        <taxon>Octopodiformes</taxon>
        <taxon>Octopoda</taxon>
        <taxon>Incirrata</taxon>
        <taxon>Octopodidae</taxon>
        <taxon>Octopus</taxon>
    </lineage>
</organism>
<feature type="region of interest" description="Disordered" evidence="11">
    <location>
        <begin position="475"/>
        <end position="529"/>
    </location>
</feature>
<dbReference type="PROSITE" id="PS00650">
    <property type="entry name" value="G_PROTEIN_RECEP_F2_2"/>
    <property type="match status" value="1"/>
</dbReference>
<dbReference type="KEGG" id="osn:115215019"/>
<reference evidence="17" key="1">
    <citation type="submission" date="2025-08" db="UniProtKB">
        <authorList>
            <consortium name="RefSeq"/>
        </authorList>
    </citation>
    <scope>IDENTIFICATION</scope>
</reference>
<keyword evidence="9" id="KW-0325">Glycoprotein</keyword>
<dbReference type="PANTHER" id="PTHR45620">
    <property type="entry name" value="PDF RECEPTOR-LIKE PROTEIN-RELATED"/>
    <property type="match status" value="1"/>
</dbReference>
<comment type="subcellular location">
    <subcellularLocation>
        <location evidence="1">Cell membrane</location>
        <topology evidence="1">Multi-pass membrane protein</topology>
    </subcellularLocation>
</comment>
<dbReference type="PROSITE" id="PS50227">
    <property type="entry name" value="G_PROTEIN_RECEP_F2_3"/>
    <property type="match status" value="1"/>
</dbReference>
<dbReference type="InterPro" id="IPR017983">
    <property type="entry name" value="GPCR_2_secretin-like_CS"/>
</dbReference>
<comment type="similarity">
    <text evidence="2">Belongs to the G-protein coupled receptor 2 family.</text>
</comment>
<feature type="compositionally biased region" description="Basic and acidic residues" evidence="11">
    <location>
        <begin position="475"/>
        <end position="484"/>
    </location>
</feature>
<dbReference type="PROSITE" id="PS50261">
    <property type="entry name" value="G_PROTEIN_RECEP_F2_4"/>
    <property type="match status" value="1"/>
</dbReference>
<dbReference type="PANTHER" id="PTHR45620:SF1">
    <property type="entry name" value="G-PROTEIN COUPLED RECEPTORS FAMILY 2 PROFILE 2 DOMAIN-CONTAINING PROTEIN"/>
    <property type="match status" value="1"/>
</dbReference>
<dbReference type="InterPro" id="IPR017981">
    <property type="entry name" value="GPCR_2-like_7TM"/>
</dbReference>
<evidence type="ECO:0000313" key="16">
    <source>
        <dbReference type="Proteomes" id="UP000515154"/>
    </source>
</evidence>
<feature type="domain" description="G-protein coupled receptors family 2 profile 1" evidence="14">
    <location>
        <begin position="50"/>
        <end position="133"/>
    </location>
</feature>
<dbReference type="GO" id="GO:0008528">
    <property type="term" value="F:G protein-coupled peptide receptor activity"/>
    <property type="evidence" value="ECO:0007669"/>
    <property type="project" value="TreeGrafter"/>
</dbReference>
<dbReference type="GO" id="GO:0005886">
    <property type="term" value="C:plasma membrane"/>
    <property type="evidence" value="ECO:0007669"/>
    <property type="project" value="UniProtKB-SubCell"/>
</dbReference>
<dbReference type="SMART" id="SM00008">
    <property type="entry name" value="HormR"/>
    <property type="match status" value="1"/>
</dbReference>
<evidence type="ECO:0000256" key="13">
    <source>
        <dbReference type="SAM" id="SignalP"/>
    </source>
</evidence>
<feature type="transmembrane region" description="Helical" evidence="12">
    <location>
        <begin position="316"/>
        <end position="340"/>
    </location>
</feature>
<feature type="transmembrane region" description="Helical" evidence="12">
    <location>
        <begin position="391"/>
        <end position="414"/>
    </location>
</feature>
<dbReference type="PROSITE" id="PS00649">
    <property type="entry name" value="G_PROTEIN_RECEP_F2_1"/>
    <property type="match status" value="1"/>
</dbReference>
<feature type="chain" id="PRO_5028289863" evidence="13">
    <location>
        <begin position="31"/>
        <end position="529"/>
    </location>
</feature>
<evidence type="ECO:0000259" key="14">
    <source>
        <dbReference type="PROSITE" id="PS50227"/>
    </source>
</evidence>
<dbReference type="GO" id="GO:0007166">
    <property type="term" value="P:cell surface receptor signaling pathway"/>
    <property type="evidence" value="ECO:0007669"/>
    <property type="project" value="InterPro"/>
</dbReference>
<keyword evidence="6" id="KW-0297">G-protein coupled receptor</keyword>
<dbReference type="GO" id="GO:0007188">
    <property type="term" value="P:adenylate cyclase-modulating G protein-coupled receptor signaling pathway"/>
    <property type="evidence" value="ECO:0007669"/>
    <property type="project" value="TreeGrafter"/>
</dbReference>
<dbReference type="GO" id="GO:0017046">
    <property type="term" value="F:peptide hormone binding"/>
    <property type="evidence" value="ECO:0007669"/>
    <property type="project" value="TreeGrafter"/>
</dbReference>
<evidence type="ECO:0000256" key="2">
    <source>
        <dbReference type="ARBA" id="ARBA00005314"/>
    </source>
</evidence>
<evidence type="ECO:0000256" key="10">
    <source>
        <dbReference type="ARBA" id="ARBA00023224"/>
    </source>
</evidence>
<dbReference type="RefSeq" id="XP_029639999.1">
    <property type="nucleotide sequence ID" value="XM_029784139.2"/>
</dbReference>
<evidence type="ECO:0000256" key="7">
    <source>
        <dbReference type="ARBA" id="ARBA00023136"/>
    </source>
</evidence>